<dbReference type="Gene3D" id="3.30.260.10">
    <property type="entry name" value="TCP-1-like chaperonin intermediate domain"/>
    <property type="match status" value="1"/>
</dbReference>
<evidence type="ECO:0000256" key="6">
    <source>
        <dbReference type="HAMAP-Rule" id="MF_00600"/>
    </source>
</evidence>
<dbReference type="NCBIfam" id="TIGR02348">
    <property type="entry name" value="GroEL"/>
    <property type="match status" value="1"/>
</dbReference>
<keyword evidence="5 6" id="KW-0413">Isomerase</keyword>
<gene>
    <name evidence="6 10" type="primary">groL</name>
    <name evidence="6" type="synonym">groEL</name>
    <name evidence="10" type="ORF">K0T92_17160</name>
</gene>
<dbReference type="Pfam" id="PF00118">
    <property type="entry name" value="Cpn60_TCP1"/>
    <property type="match status" value="1"/>
</dbReference>
<evidence type="ECO:0000313" key="11">
    <source>
        <dbReference type="Proteomes" id="UP000812277"/>
    </source>
</evidence>
<dbReference type="InterPro" id="IPR001844">
    <property type="entry name" value="Cpn60/GroEL"/>
</dbReference>
<dbReference type="HAMAP" id="MF_00600">
    <property type="entry name" value="CH60"/>
    <property type="match status" value="1"/>
</dbReference>
<dbReference type="PROSITE" id="PS00296">
    <property type="entry name" value="CHAPERONINS_CPN60"/>
    <property type="match status" value="1"/>
</dbReference>
<evidence type="ECO:0000256" key="4">
    <source>
        <dbReference type="ARBA" id="ARBA00023186"/>
    </source>
</evidence>
<comment type="function">
    <text evidence="6 8">Together with its co-chaperonin GroES, plays an essential role in assisting protein folding. The GroEL-GroES system forms a nano-cage that allows encapsulation of the non-native substrate proteins and provides a physical environment optimized to promote and accelerate protein folding.</text>
</comment>
<organism evidence="10 11">
    <name type="scientific">Paenibacillus oenotherae</name>
    <dbReference type="NCBI Taxonomy" id="1435645"/>
    <lineage>
        <taxon>Bacteria</taxon>
        <taxon>Bacillati</taxon>
        <taxon>Bacillota</taxon>
        <taxon>Bacilli</taxon>
        <taxon>Bacillales</taxon>
        <taxon>Paenibacillaceae</taxon>
        <taxon>Paenibacillus</taxon>
    </lineage>
</organism>
<feature type="binding site" evidence="6">
    <location>
        <begin position="476"/>
        <end position="478"/>
    </location>
    <ligand>
        <name>ATP</name>
        <dbReference type="ChEBI" id="CHEBI:30616"/>
    </ligand>
</feature>
<protein>
    <recommendedName>
        <fullName evidence="6">Chaperonin GroEL</fullName>
        <ecNumber evidence="6">5.6.1.7</ecNumber>
    </recommendedName>
    <alternativeName>
        <fullName evidence="6">60 kDa chaperonin</fullName>
    </alternativeName>
    <alternativeName>
        <fullName evidence="6">Chaperonin-60</fullName>
        <shortName evidence="6">Cpn60</shortName>
    </alternativeName>
</protein>
<proteinExistence type="inferred from homology"/>
<keyword evidence="2 6" id="KW-0547">Nucleotide-binding</keyword>
<accession>A0ABS7D950</accession>
<dbReference type="SUPFAM" id="SSF48592">
    <property type="entry name" value="GroEL equatorial domain-like"/>
    <property type="match status" value="1"/>
</dbReference>
<dbReference type="PRINTS" id="PR00298">
    <property type="entry name" value="CHAPERONIN60"/>
</dbReference>
<dbReference type="InterPro" id="IPR027410">
    <property type="entry name" value="TCP-1-like_intermed_sf"/>
</dbReference>
<comment type="similarity">
    <text evidence="1 6 7">Belongs to the chaperonin (HSP60) family.</text>
</comment>
<dbReference type="NCBIfam" id="NF009487">
    <property type="entry name" value="PRK12849.1"/>
    <property type="match status" value="1"/>
</dbReference>
<sequence length="542" mass="57374">MAKDIKFGEDARRAMLRGVDALANAVKVTLGPKGRNVVLEKKFGSPLITNDGVSIAKEIELEDAFENMGAQLVKEVATKTNDVAGDGTTTATVLAQAMIREGLKNVTAGANPMVIRKGIEKAVRAAVEELKVIAKPIEGQQSIAQVASISSGDDEVGQLIAEAMEKVGNDGVITVEESKGFVTELEVVEGMQFDRGYVSAYMITDTDKMEAVLDNPFILITDKKITNIQEILPVLEKVVQSGKQLLIIAEDIEGEAMATLVLNKLRGTFTCVGVKAPGFGDRRKAMLGDIAALTGGQVITEELGLELKSTTIEQLGSARQVRITKENTIIVDGSGDKADIDVRISQIRTQLEETTSDFDREKLQERLAKLSGGVAVIKVGAATETELKERKLRIEDALNSTRAAVEEGIVSGGGTALVNVYKAVAAVNADGDEQTGVNIVLRALEEPVRTIAANAGQEGSVIVERLKGEKVGVGYNAATGEWVDMFSAGIVDPAKVTRSALQNAASVAAMFLTTEAVVADKPEKDKPGMPDMGGMGGMGGMM</sequence>
<reference evidence="10 11" key="1">
    <citation type="submission" date="2021-07" db="EMBL/GenBank/DDBJ databases">
        <title>Paenibacillus radiodurans sp. nov., isolated from the southeastern edge of Tengger Desert.</title>
        <authorList>
            <person name="Zhang G."/>
        </authorList>
    </citation>
    <scope>NUCLEOTIDE SEQUENCE [LARGE SCALE GENOMIC DNA]</scope>
    <source>
        <strain evidence="10 11">DT7-4</strain>
    </source>
</reference>
<comment type="subunit">
    <text evidence="6 8">Forms a cylinder of 14 subunits composed of two heptameric rings stacked back-to-back. Interacts with the co-chaperonin GroES.</text>
</comment>
<dbReference type="CDD" id="cd03344">
    <property type="entry name" value="GroEL"/>
    <property type="match status" value="1"/>
</dbReference>
<evidence type="ECO:0000256" key="7">
    <source>
        <dbReference type="RuleBase" id="RU000418"/>
    </source>
</evidence>
<keyword evidence="4 6" id="KW-0143">Chaperone</keyword>
<dbReference type="InterPro" id="IPR002423">
    <property type="entry name" value="Cpn60/GroEL/TCP-1"/>
</dbReference>
<evidence type="ECO:0000256" key="8">
    <source>
        <dbReference type="RuleBase" id="RU000419"/>
    </source>
</evidence>
<dbReference type="NCBIfam" id="NF009488">
    <property type="entry name" value="PRK12850.1"/>
    <property type="match status" value="1"/>
</dbReference>
<evidence type="ECO:0000256" key="5">
    <source>
        <dbReference type="ARBA" id="ARBA00023235"/>
    </source>
</evidence>
<dbReference type="InterPro" id="IPR027409">
    <property type="entry name" value="GroEL-like_apical_dom_sf"/>
</dbReference>
<evidence type="ECO:0000313" key="10">
    <source>
        <dbReference type="EMBL" id="MBW7476465.1"/>
    </source>
</evidence>
<dbReference type="InterPro" id="IPR027413">
    <property type="entry name" value="GROEL-like_equatorial_sf"/>
</dbReference>
<evidence type="ECO:0000256" key="2">
    <source>
        <dbReference type="ARBA" id="ARBA00022741"/>
    </source>
</evidence>
<dbReference type="EMBL" id="JAHZIJ010000013">
    <property type="protein sequence ID" value="MBW7476465.1"/>
    <property type="molecule type" value="Genomic_DNA"/>
</dbReference>
<dbReference type="Gene3D" id="3.50.7.10">
    <property type="entry name" value="GroEL"/>
    <property type="match status" value="1"/>
</dbReference>
<evidence type="ECO:0000256" key="1">
    <source>
        <dbReference type="ARBA" id="ARBA00006607"/>
    </source>
</evidence>
<evidence type="ECO:0000256" key="9">
    <source>
        <dbReference type="SAM" id="MobiDB-lite"/>
    </source>
</evidence>
<comment type="caution">
    <text evidence="6">Lacks conserved residue(s) required for the propagation of feature annotation.</text>
</comment>
<name>A0ABS7D950_9BACL</name>
<dbReference type="SUPFAM" id="SSF52029">
    <property type="entry name" value="GroEL apical domain-like"/>
    <property type="match status" value="1"/>
</dbReference>
<keyword evidence="11" id="KW-1185">Reference proteome</keyword>
<dbReference type="InterPro" id="IPR018370">
    <property type="entry name" value="Chaperonin_Cpn60_CS"/>
</dbReference>
<evidence type="ECO:0000256" key="3">
    <source>
        <dbReference type="ARBA" id="ARBA00022840"/>
    </source>
</evidence>
<feature type="binding site" evidence="6">
    <location>
        <begin position="29"/>
        <end position="32"/>
    </location>
    <ligand>
        <name>ATP</name>
        <dbReference type="ChEBI" id="CHEBI:30616"/>
    </ligand>
</feature>
<feature type="region of interest" description="Disordered" evidence="9">
    <location>
        <begin position="521"/>
        <end position="542"/>
    </location>
</feature>
<dbReference type="PANTHER" id="PTHR45633">
    <property type="entry name" value="60 KDA HEAT SHOCK PROTEIN, MITOCHONDRIAL"/>
    <property type="match status" value="1"/>
</dbReference>
<comment type="caution">
    <text evidence="10">The sequence shown here is derived from an EMBL/GenBank/DDBJ whole genome shotgun (WGS) entry which is preliminary data.</text>
</comment>
<dbReference type="Gene3D" id="1.10.560.10">
    <property type="entry name" value="GroEL-like equatorial domain"/>
    <property type="match status" value="1"/>
</dbReference>
<dbReference type="EC" id="5.6.1.7" evidence="6"/>
<feature type="binding site" evidence="6">
    <location>
        <position position="492"/>
    </location>
    <ligand>
        <name>ATP</name>
        <dbReference type="ChEBI" id="CHEBI:30616"/>
    </ligand>
</feature>
<dbReference type="RefSeq" id="WP_219873698.1">
    <property type="nucleotide sequence ID" value="NZ_JAHZIJ010000013.1"/>
</dbReference>
<dbReference type="NCBIfam" id="NF000592">
    <property type="entry name" value="PRK00013.1"/>
    <property type="match status" value="1"/>
</dbReference>
<dbReference type="SUPFAM" id="SSF54849">
    <property type="entry name" value="GroEL-intermediate domain like"/>
    <property type="match status" value="1"/>
</dbReference>
<comment type="subcellular location">
    <subcellularLocation>
        <location evidence="6">Cytoplasm</location>
    </subcellularLocation>
</comment>
<dbReference type="Proteomes" id="UP000812277">
    <property type="component" value="Unassembled WGS sequence"/>
</dbReference>
<feature type="binding site" evidence="6">
    <location>
        <begin position="86"/>
        <end position="90"/>
    </location>
    <ligand>
        <name>ATP</name>
        <dbReference type="ChEBI" id="CHEBI:30616"/>
    </ligand>
</feature>
<keyword evidence="6" id="KW-0963">Cytoplasm</keyword>
<feature type="compositionally biased region" description="Gly residues" evidence="9">
    <location>
        <begin position="531"/>
        <end position="542"/>
    </location>
</feature>
<keyword evidence="3 6" id="KW-0067">ATP-binding</keyword>
<feature type="binding site" evidence="6">
    <location>
        <position position="413"/>
    </location>
    <ligand>
        <name>ATP</name>
        <dbReference type="ChEBI" id="CHEBI:30616"/>
    </ligand>
</feature>
<dbReference type="NCBIfam" id="NF009489">
    <property type="entry name" value="PRK12851.1"/>
    <property type="match status" value="1"/>
</dbReference>